<evidence type="ECO:0000313" key="3">
    <source>
        <dbReference type="Proteomes" id="UP000324241"/>
    </source>
</evidence>
<dbReference type="EMBL" id="QUQM01000006">
    <property type="protein sequence ID" value="KAA8645049.1"/>
    <property type="molecule type" value="Genomic_DNA"/>
</dbReference>
<feature type="compositionally biased region" description="Polar residues" evidence="1">
    <location>
        <begin position="26"/>
        <end position="43"/>
    </location>
</feature>
<sequence length="105" mass="11282">MDVPSFNSSSDSHTTSSQLPVLNPLYSDSYNGQNAPYGSTPAANHSLPGMSFYLSDLRNGHESSQPEPTVDNNSFDPFSSDPSISGALFTQFEADPAIMNTLFQS</sequence>
<comment type="caution">
    <text evidence="2">The sequence shown here is derived from an EMBL/GenBank/DDBJ whole genome shotgun (WGS) entry which is preliminary data.</text>
</comment>
<gene>
    <name evidence="2" type="ORF">ATNIH1004_009260</name>
</gene>
<organism evidence="2 3">
    <name type="scientific">Aspergillus tanneri</name>
    <dbReference type="NCBI Taxonomy" id="1220188"/>
    <lineage>
        <taxon>Eukaryota</taxon>
        <taxon>Fungi</taxon>
        <taxon>Dikarya</taxon>
        <taxon>Ascomycota</taxon>
        <taxon>Pezizomycotina</taxon>
        <taxon>Eurotiomycetes</taxon>
        <taxon>Eurotiomycetidae</taxon>
        <taxon>Eurotiales</taxon>
        <taxon>Aspergillaceae</taxon>
        <taxon>Aspergillus</taxon>
        <taxon>Aspergillus subgen. Circumdati</taxon>
    </lineage>
</organism>
<feature type="region of interest" description="Disordered" evidence="1">
    <location>
        <begin position="1"/>
        <end position="78"/>
    </location>
</feature>
<dbReference type="GeneID" id="54331962"/>
<accession>A0A5M9MKV0</accession>
<evidence type="ECO:0000256" key="1">
    <source>
        <dbReference type="SAM" id="MobiDB-lite"/>
    </source>
</evidence>
<dbReference type="RefSeq" id="XP_033424410.1">
    <property type="nucleotide sequence ID" value="XM_033573858.1"/>
</dbReference>
<dbReference type="AlphaFoldDB" id="A0A5M9MKV0"/>
<proteinExistence type="predicted"/>
<protein>
    <submittedName>
        <fullName evidence="2">Uncharacterized protein</fullName>
    </submittedName>
</protein>
<reference evidence="2 3" key="1">
    <citation type="submission" date="2019-08" db="EMBL/GenBank/DDBJ databases">
        <title>The genome sequence of a newly discovered highly antifungal drug resistant Aspergillus species, Aspergillus tanneri NIH 1004.</title>
        <authorList>
            <person name="Mounaud S."/>
            <person name="Singh I."/>
            <person name="Joardar V."/>
            <person name="Pakala S."/>
            <person name="Pakala S."/>
            <person name="Venepally P."/>
            <person name="Chung J.K."/>
            <person name="Losada L."/>
            <person name="Nierman W.C."/>
        </authorList>
    </citation>
    <scope>NUCLEOTIDE SEQUENCE [LARGE SCALE GENOMIC DNA]</scope>
    <source>
        <strain evidence="2 3">NIH1004</strain>
    </source>
</reference>
<feature type="compositionally biased region" description="Low complexity" evidence="1">
    <location>
        <begin position="1"/>
        <end position="17"/>
    </location>
</feature>
<dbReference type="Proteomes" id="UP000324241">
    <property type="component" value="Unassembled WGS sequence"/>
</dbReference>
<evidence type="ECO:0000313" key="2">
    <source>
        <dbReference type="EMBL" id="KAA8645049.1"/>
    </source>
</evidence>
<name>A0A5M9MKV0_9EURO</name>